<dbReference type="Pfam" id="PF00169">
    <property type="entry name" value="PH"/>
    <property type="match status" value="1"/>
</dbReference>
<dbReference type="SUPFAM" id="SSF50729">
    <property type="entry name" value="PH domain-like"/>
    <property type="match status" value="1"/>
</dbReference>
<dbReference type="EMBL" id="HAAD01005014">
    <property type="protein sequence ID" value="CDG71246.1"/>
    <property type="molecule type" value="mRNA"/>
</dbReference>
<evidence type="ECO:0000259" key="9">
    <source>
        <dbReference type="PROSITE" id="PS50003"/>
    </source>
</evidence>
<evidence type="ECO:0000256" key="7">
    <source>
        <dbReference type="ARBA" id="ARBA00023136"/>
    </source>
</evidence>
<dbReference type="FunFam" id="2.40.160.120:FF:000003">
    <property type="entry name" value="Oxysterol-binding protein"/>
    <property type="match status" value="1"/>
</dbReference>
<evidence type="ECO:0000256" key="5">
    <source>
        <dbReference type="ARBA" id="ARBA00023055"/>
    </source>
</evidence>
<dbReference type="GO" id="GO:0032934">
    <property type="term" value="F:sterol binding"/>
    <property type="evidence" value="ECO:0007669"/>
    <property type="project" value="TreeGrafter"/>
</dbReference>
<gene>
    <name evidence="10" type="primary">OSBP</name>
</gene>
<evidence type="ECO:0000256" key="8">
    <source>
        <dbReference type="SAM" id="MobiDB-lite"/>
    </source>
</evidence>
<dbReference type="PANTHER" id="PTHR10972:SF205">
    <property type="entry name" value="OXYSTEROL-BINDING PROTEIN 1"/>
    <property type="match status" value="1"/>
</dbReference>
<organism evidence="10">
    <name type="scientific">Hydra vulgaris</name>
    <name type="common">Hydra</name>
    <name type="synonym">Hydra attenuata</name>
    <dbReference type="NCBI Taxonomy" id="6087"/>
    <lineage>
        <taxon>Eukaryota</taxon>
        <taxon>Metazoa</taxon>
        <taxon>Cnidaria</taxon>
        <taxon>Hydrozoa</taxon>
        <taxon>Hydroidolina</taxon>
        <taxon>Anthoathecata</taxon>
        <taxon>Aplanulata</taxon>
        <taxon>Hydridae</taxon>
        <taxon>Hydra</taxon>
    </lineage>
</organism>
<dbReference type="InterPro" id="IPR011993">
    <property type="entry name" value="PH-like_dom_sf"/>
</dbReference>
<dbReference type="GO" id="GO:0097038">
    <property type="term" value="C:perinuclear endoplasmic reticulum"/>
    <property type="evidence" value="ECO:0007669"/>
    <property type="project" value="TreeGrafter"/>
</dbReference>
<proteinExistence type="evidence at transcript level"/>
<reference evidence="10" key="1">
    <citation type="journal article" date="2013" name="Genome Biol. Evol.">
        <title>Punctuated emergences of genetic and phenotypic innovations in eumetazoan, bilaterian, euteleostome, and hominidae ancestors.</title>
        <authorList>
            <person name="Wenger Y."/>
            <person name="Galliot B."/>
        </authorList>
    </citation>
    <scope>NUCLEOTIDE SEQUENCE</scope>
    <source>
        <tissue evidence="10">Whole animals</tissue>
    </source>
</reference>
<dbReference type="PANTHER" id="PTHR10972">
    <property type="entry name" value="OXYSTEROL-BINDING PROTEIN-RELATED"/>
    <property type="match status" value="1"/>
</dbReference>
<dbReference type="GO" id="GO:0006869">
    <property type="term" value="P:lipid transport"/>
    <property type="evidence" value="ECO:0007669"/>
    <property type="project" value="UniProtKB-KW"/>
</dbReference>
<dbReference type="InterPro" id="IPR001849">
    <property type="entry name" value="PH_domain"/>
</dbReference>
<keyword evidence="6" id="KW-0446">Lipid-binding</keyword>
<dbReference type="OMA" id="LPEMKGW"/>
<evidence type="ECO:0000256" key="4">
    <source>
        <dbReference type="ARBA" id="ARBA00022553"/>
    </source>
</evidence>
<dbReference type="InterPro" id="IPR000648">
    <property type="entry name" value="Oxysterol-bd"/>
</dbReference>
<keyword evidence="3" id="KW-0813">Transport</keyword>
<evidence type="ECO:0000256" key="2">
    <source>
        <dbReference type="ARBA" id="ARBA00008842"/>
    </source>
</evidence>
<accession>T2MGL4</accession>
<evidence type="ECO:0000256" key="3">
    <source>
        <dbReference type="ARBA" id="ARBA00022448"/>
    </source>
</evidence>
<dbReference type="GO" id="GO:0005829">
    <property type="term" value="C:cytosol"/>
    <property type="evidence" value="ECO:0007669"/>
    <property type="project" value="TreeGrafter"/>
</dbReference>
<dbReference type="InterPro" id="IPR037239">
    <property type="entry name" value="OSBP_sf"/>
</dbReference>
<dbReference type="Pfam" id="PF01237">
    <property type="entry name" value="Oxysterol_BP"/>
    <property type="match status" value="1"/>
</dbReference>
<dbReference type="Gene3D" id="2.30.29.30">
    <property type="entry name" value="Pleckstrin-homology domain (PH domain)/Phosphotyrosine-binding domain (PTB)"/>
    <property type="match status" value="1"/>
</dbReference>
<dbReference type="OrthoDB" id="1854502at2759"/>
<evidence type="ECO:0000256" key="1">
    <source>
        <dbReference type="ARBA" id="ARBA00004170"/>
    </source>
</evidence>
<dbReference type="PROSITE" id="PS50003">
    <property type="entry name" value="PH_DOMAIN"/>
    <property type="match status" value="1"/>
</dbReference>
<dbReference type="SUPFAM" id="SSF144000">
    <property type="entry name" value="Oxysterol-binding protein-like"/>
    <property type="match status" value="1"/>
</dbReference>
<evidence type="ECO:0000313" key="10">
    <source>
        <dbReference type="EMBL" id="CDG71246.1"/>
    </source>
</evidence>
<comment type="similarity">
    <text evidence="2">Belongs to the OSBP family.</text>
</comment>
<keyword evidence="7" id="KW-0472">Membrane</keyword>
<sequence>MPDGRVCPDQFRGYLWKWTNYIKGYQKRWFVLANGLLSYYRSPAEMNHTCRGTINLAGAFIDTVDSCSFVVNGGSQVWHLRAGSEIERQRWVTALELAKAKSIKNLASDDDSDSDSEEEITIKVIGSKLDDLTISNNLVNNHGGALQKAISDYVERKSQTNVEKKNKESKEQSLKLINEKAQLFRITSNAMMTACADFLELAKTYEKKFSRLINVERGKRLRLEETVETLAKQHIQLERACEIEKVKESYKSVAHLENPENPNILPLGVSSRDEGSEEEDDHFEDAISDLPEHFSTNNETNFMTENFEEDSLSANDNSSVDLTLQQPKYFMDTEIKRAHSDQAISDVKPSGHKRWLSEDVTAGSFGALEVNKGKYRTHIKNRPNVNLNLWSIMKNCIGKELTKIPMPVNFNEPLSMTQRLTEELEYSDLLDRAACCENSLEQICYIAAFSISCYASTAVRTGKPFNPLLGETYECDRNEDLGWQSLAEQVSHHPPSLAHHAEGRGWTLWQNFTMSSKFRGKYLLVSPIGTAHCKFAKSGNHYTWKKVTTTVNNIIVGKLWIDQSGEMDIINHTTGEKCNLKYHSYSYFSRDVPKRVTGCVFDKNNVTRYVLSGIWDQKVDCAKVIYKEPNIGNGKQPQGMPTSKSSNPNTLPSQLLWAKKPLPSGAKLMYYFSEFTCSLNQEEKNVCPTDSRFRPDIRLMEQQNFDEANTVKLALEENQRLRRRQRDSDAQIAGQEGHVCETYKPTWFEYTEDEQSPDVGIYVYKGGYWEAKVKQDWSHCPDIYTTSSSSVAL</sequence>
<dbReference type="AlphaFoldDB" id="T2MGL4"/>
<dbReference type="CDD" id="cd13284">
    <property type="entry name" value="PH_OSBP_ORP4"/>
    <property type="match status" value="1"/>
</dbReference>
<dbReference type="SMART" id="SM00233">
    <property type="entry name" value="PH"/>
    <property type="match status" value="1"/>
</dbReference>
<evidence type="ECO:0000256" key="6">
    <source>
        <dbReference type="ARBA" id="ARBA00023121"/>
    </source>
</evidence>
<feature type="domain" description="PH" evidence="9">
    <location>
        <begin position="8"/>
        <end position="100"/>
    </location>
</feature>
<comment type="subcellular location">
    <subcellularLocation>
        <location evidence="1">Membrane</location>
        <topology evidence="1">Peripheral membrane protein</topology>
    </subcellularLocation>
</comment>
<feature type="region of interest" description="Disordered" evidence="8">
    <location>
        <begin position="258"/>
        <end position="279"/>
    </location>
</feature>
<keyword evidence="5" id="KW-0445">Lipid transport</keyword>
<name>T2MGL4_HYDVU</name>
<protein>
    <submittedName>
        <fullName evidence="10">Oxysterol-binding protein 1</fullName>
    </submittedName>
</protein>
<dbReference type="Gene3D" id="2.40.160.120">
    <property type="match status" value="1"/>
</dbReference>
<dbReference type="GO" id="GO:0005886">
    <property type="term" value="C:plasma membrane"/>
    <property type="evidence" value="ECO:0007669"/>
    <property type="project" value="TreeGrafter"/>
</dbReference>
<keyword evidence="4" id="KW-0597">Phosphoprotein</keyword>